<protein>
    <submittedName>
        <fullName evidence="2">Uncharacterized protein</fullName>
    </submittedName>
</protein>
<reference evidence="2" key="1">
    <citation type="submission" date="2017-02" db="UniProtKB">
        <authorList>
            <consortium name="WormBaseParasite"/>
        </authorList>
    </citation>
    <scope>IDENTIFICATION</scope>
</reference>
<evidence type="ECO:0000313" key="1">
    <source>
        <dbReference type="Proteomes" id="UP000036681"/>
    </source>
</evidence>
<dbReference type="AlphaFoldDB" id="A0A0M3HSS8"/>
<dbReference type="WBParaSite" id="ALUE_0000557601-mRNA-1">
    <property type="protein sequence ID" value="ALUE_0000557601-mRNA-1"/>
    <property type="gene ID" value="ALUE_0000557601"/>
</dbReference>
<keyword evidence="1" id="KW-1185">Reference proteome</keyword>
<proteinExistence type="predicted"/>
<name>A0A0M3HSS8_ASCLU</name>
<sequence>MGGRGEVDGMQQWNECAYLEKTVIMSDVLDIPLHVVLLLLSTNLAVGCCPHQNNVWNSNGEWMALYC</sequence>
<evidence type="ECO:0000313" key="2">
    <source>
        <dbReference type="WBParaSite" id="ALUE_0000557601-mRNA-1"/>
    </source>
</evidence>
<accession>A0A0M3HSS8</accession>
<dbReference type="Proteomes" id="UP000036681">
    <property type="component" value="Unplaced"/>
</dbReference>
<organism evidence="1 2">
    <name type="scientific">Ascaris lumbricoides</name>
    <name type="common">Giant roundworm</name>
    <dbReference type="NCBI Taxonomy" id="6252"/>
    <lineage>
        <taxon>Eukaryota</taxon>
        <taxon>Metazoa</taxon>
        <taxon>Ecdysozoa</taxon>
        <taxon>Nematoda</taxon>
        <taxon>Chromadorea</taxon>
        <taxon>Rhabditida</taxon>
        <taxon>Spirurina</taxon>
        <taxon>Ascaridomorpha</taxon>
        <taxon>Ascaridoidea</taxon>
        <taxon>Ascarididae</taxon>
        <taxon>Ascaris</taxon>
    </lineage>
</organism>